<dbReference type="InterPro" id="IPR019775">
    <property type="entry name" value="WD40_repeat_CS"/>
</dbReference>
<accession>A0A9P0GLT9</accession>
<evidence type="ECO:0000259" key="8">
    <source>
        <dbReference type="SMART" id="SM01033"/>
    </source>
</evidence>
<dbReference type="GO" id="GO:0032040">
    <property type="term" value="C:small-subunit processome"/>
    <property type="evidence" value="ECO:0007669"/>
    <property type="project" value="TreeGrafter"/>
</dbReference>
<keyword evidence="5" id="KW-0539">Nucleus</keyword>
<gene>
    <name evidence="9" type="ORF">PHAECO_LOCUS5437</name>
</gene>
<feature type="region of interest" description="Disordered" evidence="7">
    <location>
        <begin position="1"/>
        <end position="27"/>
    </location>
</feature>
<keyword evidence="4" id="KW-0677">Repeat</keyword>
<evidence type="ECO:0000256" key="2">
    <source>
        <dbReference type="ARBA" id="ARBA00022552"/>
    </source>
</evidence>
<dbReference type="OrthoDB" id="10251154at2759"/>
<dbReference type="Proteomes" id="UP001153737">
    <property type="component" value="Chromosome 16"/>
</dbReference>
<comment type="subcellular location">
    <subcellularLocation>
        <location evidence="1">Nucleus</location>
        <location evidence="1">Nucleolus</location>
    </subcellularLocation>
</comment>
<reference evidence="9" key="2">
    <citation type="submission" date="2022-10" db="EMBL/GenBank/DDBJ databases">
        <authorList>
            <consortium name="ENA_rothamsted_submissions"/>
            <consortium name="culmorum"/>
            <person name="King R."/>
        </authorList>
    </citation>
    <scope>NUCLEOTIDE SEQUENCE</scope>
</reference>
<dbReference type="InterPro" id="IPR040315">
    <property type="entry name" value="WDR46/Utp7"/>
</dbReference>
<name>A0A9P0GLT9_PHACE</name>
<feature type="repeat" description="WD" evidence="6">
    <location>
        <begin position="329"/>
        <end position="363"/>
    </location>
</feature>
<dbReference type="SMART" id="SM00320">
    <property type="entry name" value="WD40"/>
    <property type="match status" value="3"/>
</dbReference>
<dbReference type="PANTHER" id="PTHR14085">
    <property type="entry name" value="WD-REPEAT PROTEIN BING4"/>
    <property type="match status" value="1"/>
</dbReference>
<evidence type="ECO:0000256" key="5">
    <source>
        <dbReference type="ARBA" id="ARBA00023242"/>
    </source>
</evidence>
<keyword evidence="2" id="KW-0698">rRNA processing</keyword>
<dbReference type="FunFam" id="2.130.10.10:FF:000378">
    <property type="entry name" value="U3 small nucleolar RNA-associated protein 7"/>
    <property type="match status" value="1"/>
</dbReference>
<evidence type="ECO:0000256" key="3">
    <source>
        <dbReference type="ARBA" id="ARBA00022574"/>
    </source>
</evidence>
<dbReference type="Pfam" id="PF08149">
    <property type="entry name" value="BING4CT"/>
    <property type="match status" value="1"/>
</dbReference>
<feature type="compositionally biased region" description="Polar residues" evidence="7">
    <location>
        <begin position="12"/>
        <end position="23"/>
    </location>
</feature>
<evidence type="ECO:0000256" key="7">
    <source>
        <dbReference type="SAM" id="MobiDB-lite"/>
    </source>
</evidence>
<dbReference type="SMART" id="SM01033">
    <property type="entry name" value="BING4CT"/>
    <property type="match status" value="1"/>
</dbReference>
<protein>
    <recommendedName>
        <fullName evidence="8">BING4 C-terminal domain-containing protein</fullName>
    </recommendedName>
</protein>
<organism evidence="9 10">
    <name type="scientific">Phaedon cochleariae</name>
    <name type="common">Mustard beetle</name>
    <dbReference type="NCBI Taxonomy" id="80249"/>
    <lineage>
        <taxon>Eukaryota</taxon>
        <taxon>Metazoa</taxon>
        <taxon>Ecdysozoa</taxon>
        <taxon>Arthropoda</taxon>
        <taxon>Hexapoda</taxon>
        <taxon>Insecta</taxon>
        <taxon>Pterygota</taxon>
        <taxon>Neoptera</taxon>
        <taxon>Endopterygota</taxon>
        <taxon>Coleoptera</taxon>
        <taxon>Polyphaga</taxon>
        <taxon>Cucujiformia</taxon>
        <taxon>Chrysomeloidea</taxon>
        <taxon>Chrysomelidae</taxon>
        <taxon>Chrysomelinae</taxon>
        <taxon>Chrysomelini</taxon>
        <taxon>Phaedon</taxon>
    </lineage>
</organism>
<dbReference type="PANTHER" id="PTHR14085:SF3">
    <property type="entry name" value="WD REPEAT-CONTAINING PROTEIN 46"/>
    <property type="match status" value="1"/>
</dbReference>
<reference evidence="9" key="1">
    <citation type="submission" date="2022-01" db="EMBL/GenBank/DDBJ databases">
        <authorList>
            <person name="King R."/>
        </authorList>
    </citation>
    <scope>NUCLEOTIDE SEQUENCE</scope>
</reference>
<dbReference type="SUPFAM" id="SSF50978">
    <property type="entry name" value="WD40 repeat-like"/>
    <property type="match status" value="1"/>
</dbReference>
<evidence type="ECO:0000256" key="4">
    <source>
        <dbReference type="ARBA" id="ARBA00022737"/>
    </source>
</evidence>
<sequence length="584" mass="66422">MDKEKMKPQRYFSKSFQEVSGSPKSEEKIVTQGNLTYDVSNIKKKPWGRRLEDRKFNKVKKKLPQKSNPNPKFRGKFKVPKELLEKYSKGDGVNLKSVKTSIHQKKFEKKEKNIKFAVEQSAKAEVLLVEDSGYLEADAGETTTQFTQKQIVNSVDLAAASKHFDLKLDFGPYRAKYTRNGRHLLLGGKMGHVAAFDWMTKKLHCEINVMESVHDVCWLHIETMLAVAQKDWVYIYDNQGIELHCVKRLNKVSRMEFLPYHFLLGSCSDEGYLSWLDISIGQIAGQYNTNLGRLSVLTQNPWNATLCVGHAKGVVSFWSPNSRDPLAKMLCHKAPVIAAHVDPTGLYMATSASNRELKIWDVRKLEGPVQEYKLVQPANNVAFSQKQMMAVGMGNVVEIYRDCCTTAAKRAYLRHRFVTPIGNLSFCPFEDVLGVTTARGFTSLLVPGAGEPNFDSLEANPFQAKSQRREAEVKSLLEKIQPELITLDPTTIADVDLPTLRDKVDAKLKLLYLKPPKVNYEPRKKAKGRGGSVKIARNKKIVQEEAKKEFVRNKREITREEEQEQEKPKKPPHVLDRFLPKKKT</sequence>
<evidence type="ECO:0000256" key="6">
    <source>
        <dbReference type="PROSITE-ProRule" id="PRU00221"/>
    </source>
</evidence>
<evidence type="ECO:0000313" key="9">
    <source>
        <dbReference type="EMBL" id="CAH1154692.1"/>
    </source>
</evidence>
<dbReference type="EMBL" id="OU896722">
    <property type="protein sequence ID" value="CAH1154692.1"/>
    <property type="molecule type" value="Genomic_DNA"/>
</dbReference>
<keyword evidence="3 6" id="KW-0853">WD repeat</keyword>
<evidence type="ECO:0000256" key="1">
    <source>
        <dbReference type="ARBA" id="ARBA00004604"/>
    </source>
</evidence>
<feature type="domain" description="BING4 C-terminal" evidence="8">
    <location>
        <begin position="411"/>
        <end position="489"/>
    </location>
</feature>
<dbReference type="InterPro" id="IPR036322">
    <property type="entry name" value="WD40_repeat_dom_sf"/>
</dbReference>
<dbReference type="InterPro" id="IPR012952">
    <property type="entry name" value="BING4_C_dom"/>
</dbReference>
<dbReference type="InterPro" id="IPR015943">
    <property type="entry name" value="WD40/YVTN_repeat-like_dom_sf"/>
</dbReference>
<evidence type="ECO:0000313" key="10">
    <source>
        <dbReference type="Proteomes" id="UP001153737"/>
    </source>
</evidence>
<dbReference type="Gene3D" id="2.130.10.10">
    <property type="entry name" value="YVTN repeat-like/Quinoprotein amine dehydrogenase"/>
    <property type="match status" value="1"/>
</dbReference>
<proteinExistence type="predicted"/>
<dbReference type="InterPro" id="IPR001680">
    <property type="entry name" value="WD40_rpt"/>
</dbReference>
<feature type="region of interest" description="Disordered" evidence="7">
    <location>
        <begin position="555"/>
        <end position="584"/>
    </location>
</feature>
<keyword evidence="10" id="KW-1185">Reference proteome</keyword>
<dbReference type="AlphaFoldDB" id="A0A9P0GLT9"/>
<dbReference type="GO" id="GO:0000462">
    <property type="term" value="P:maturation of SSU-rRNA from tricistronic rRNA transcript (SSU-rRNA, 5.8S rRNA, LSU-rRNA)"/>
    <property type="evidence" value="ECO:0007669"/>
    <property type="project" value="TreeGrafter"/>
</dbReference>
<dbReference type="PROSITE" id="PS50082">
    <property type="entry name" value="WD_REPEATS_2"/>
    <property type="match status" value="1"/>
</dbReference>
<dbReference type="PROSITE" id="PS00678">
    <property type="entry name" value="WD_REPEATS_1"/>
    <property type="match status" value="1"/>
</dbReference>
<dbReference type="PROSITE" id="PS50294">
    <property type="entry name" value="WD_REPEATS_REGION"/>
    <property type="match status" value="1"/>
</dbReference>
<dbReference type="GO" id="GO:0030686">
    <property type="term" value="C:90S preribosome"/>
    <property type="evidence" value="ECO:0007669"/>
    <property type="project" value="TreeGrafter"/>
</dbReference>